<dbReference type="EMBL" id="CP059052">
    <property type="protein sequence ID" value="QLJ11893.1"/>
    <property type="molecule type" value="Genomic_DNA"/>
</dbReference>
<sequence>MSQLDCEELLIDGPVGKLHLLLDHPSTSPKGGAIVSHPQPLLGGSPRHIFKGCLSRAAEEVCRYLQQNRPESPV</sequence>
<gene>
    <name evidence="1" type="ORF">H0H12_15555</name>
</gene>
<protein>
    <submittedName>
        <fullName evidence="1">Uncharacterized protein</fullName>
    </submittedName>
</protein>
<name>A0A7D5VTF7_PSEPU</name>
<organism evidence="1 2">
    <name type="scientific">Pseudomonas putida</name>
    <name type="common">Arthrobacter siderocapsulatus</name>
    <dbReference type="NCBI Taxonomy" id="303"/>
    <lineage>
        <taxon>Bacteria</taxon>
        <taxon>Pseudomonadati</taxon>
        <taxon>Pseudomonadota</taxon>
        <taxon>Gammaproteobacteria</taxon>
        <taxon>Pseudomonadales</taxon>
        <taxon>Pseudomonadaceae</taxon>
        <taxon>Pseudomonas</taxon>
    </lineage>
</organism>
<accession>A0A7D5VTF7</accession>
<evidence type="ECO:0000313" key="2">
    <source>
        <dbReference type="Proteomes" id="UP000510934"/>
    </source>
</evidence>
<dbReference type="Proteomes" id="UP000510934">
    <property type="component" value="Chromosome"/>
</dbReference>
<dbReference type="RefSeq" id="WP_180688129.1">
    <property type="nucleotide sequence ID" value="NZ_CP059052.1"/>
</dbReference>
<proteinExistence type="predicted"/>
<evidence type="ECO:0000313" key="1">
    <source>
        <dbReference type="EMBL" id="QLJ11893.1"/>
    </source>
</evidence>
<dbReference type="AlphaFoldDB" id="A0A7D5VTF7"/>
<reference evidence="1 2" key="1">
    <citation type="journal article" date="2009" name="Mikrobiologiia">
        <title>[Phenanthren biodegradation and interaction of Pseudomonas putida BS3701 and Burkholderia sp.BS3702 in plant rhizosphere].</title>
        <authorList>
            <person name="Ovchinnikova A.A."/>
            <person name="Vetrova A.A."/>
            <person name="Filonov A.E."/>
            <person name="Boronin A.M."/>
        </authorList>
    </citation>
    <scope>NUCLEOTIDE SEQUENCE [LARGE SCALE GENOMIC DNA]</scope>
    <source>
        <strain evidence="1 2">BS3701</strain>
    </source>
</reference>